<evidence type="ECO:0000259" key="1">
    <source>
        <dbReference type="Pfam" id="PF13387"/>
    </source>
</evidence>
<sequence length="598" mass="71538">MLNISNFFIRKLKYLLLYFLCFNFSYSSEIFNHIEDIKLYENSYWAKLLHFRDGVSEIDSDNFFISKEGKKDLKKELFETIQSLQNGQNNVLCRFPLRVEWLKQNIPSLEKTIIYYSCEELDKYISLLDAKYVTMVFPTAHINSPASMYGHTFLRLGSNKQTPLISNAINYAAVTNETNGFIFAYKGLFGHYEGRYSILPYYEKIKEYNNLEQRDIWEYDLDLNQEEINRLVLHTFELKDSYSDYFFFKENCSYNILWLLEIARPSLDLVSNFDFKTVPLDSIKILQKYDLIENTNFRYSSMRKMKHILNEEIENKKYLKEFVNEDEPLNESLSTKDKISYLDFKISYLQYQRSNNEYDKDEYLKRYLQLLKKRSSFKEVSNYEIETPFDPLYSHDSARVSFFYDSNDSFELSAKPVYNDMYDITDGYLQGAYIDFFELNLKKQKQDDLKLDRFTLLKIKSLAPRDMFFKPISWGIDLGYEYFKEENDYLKIKPEIGLSFGQNKDYIYTMVSSNIYYKANEQLTSIGTNIGFVTNRFMDFKIGLNYSYDKYNKNFENKQFEGFITYKLNRNASLNLRYLNDNLYEKEDILKVGVSYYF</sequence>
<evidence type="ECO:0000259" key="2">
    <source>
        <dbReference type="Pfam" id="PF25222"/>
    </source>
</evidence>
<feature type="domain" description="DUF7840" evidence="2">
    <location>
        <begin position="389"/>
        <end position="597"/>
    </location>
</feature>
<dbReference type="Proteomes" id="UP000290870">
    <property type="component" value="Unassembled WGS sequence"/>
</dbReference>
<dbReference type="RefSeq" id="WP_128985350.1">
    <property type="nucleotide sequence ID" value="NZ_PDJZ01000001.1"/>
</dbReference>
<protein>
    <submittedName>
        <fullName evidence="4">Uncharacterized protein</fullName>
    </submittedName>
</protein>
<gene>
    <name evidence="4" type="ORF">CRU90_00740</name>
</gene>
<proteinExistence type="predicted"/>
<dbReference type="EMBL" id="PDJZ01000001">
    <property type="protein sequence ID" value="RXJ85818.1"/>
    <property type="molecule type" value="Genomic_DNA"/>
</dbReference>
<feature type="domain" description="DUF7843" evidence="3">
    <location>
        <begin position="38"/>
        <end position="105"/>
    </location>
</feature>
<accession>A0A4Q0ZQA4</accession>
<comment type="caution">
    <text evidence="4">The sequence shown here is derived from an EMBL/GenBank/DDBJ whole genome shotgun (WGS) entry which is preliminary data.</text>
</comment>
<evidence type="ECO:0000313" key="5">
    <source>
        <dbReference type="Proteomes" id="UP000290870"/>
    </source>
</evidence>
<dbReference type="AlphaFoldDB" id="A0A4Q0ZQA4"/>
<dbReference type="InterPro" id="IPR057162">
    <property type="entry name" value="DUF7840"/>
</dbReference>
<dbReference type="Pfam" id="PF25225">
    <property type="entry name" value="DUF7843"/>
    <property type="match status" value="1"/>
</dbReference>
<dbReference type="Pfam" id="PF25222">
    <property type="entry name" value="DUF7840"/>
    <property type="match status" value="1"/>
</dbReference>
<name>A0A4Q0ZQA4_9BACT</name>
<dbReference type="InterPro" id="IPR025178">
    <property type="entry name" value="Lnb_N"/>
</dbReference>
<dbReference type="InterPro" id="IPR057165">
    <property type="entry name" value="DUF7843"/>
</dbReference>
<dbReference type="OrthoDB" id="9759948at2"/>
<evidence type="ECO:0000259" key="3">
    <source>
        <dbReference type="Pfam" id="PF25225"/>
    </source>
</evidence>
<reference evidence="4 5" key="1">
    <citation type="submission" date="2017-10" db="EMBL/GenBank/DDBJ databases">
        <title>Genomics of the genus Arcobacter.</title>
        <authorList>
            <person name="Perez-Cataluna A."/>
            <person name="Figueras M.J."/>
        </authorList>
    </citation>
    <scope>NUCLEOTIDE SEQUENCE [LARGE SCALE GENOMIC DNA]</scope>
    <source>
        <strain evidence="4 5">F26</strain>
    </source>
</reference>
<evidence type="ECO:0000313" key="4">
    <source>
        <dbReference type="EMBL" id="RXJ85818.1"/>
    </source>
</evidence>
<organism evidence="4 5">
    <name type="scientific">Arcobacter cloacae</name>
    <dbReference type="NCBI Taxonomy" id="1054034"/>
    <lineage>
        <taxon>Bacteria</taxon>
        <taxon>Pseudomonadati</taxon>
        <taxon>Campylobacterota</taxon>
        <taxon>Epsilonproteobacteria</taxon>
        <taxon>Campylobacterales</taxon>
        <taxon>Arcobacteraceae</taxon>
        <taxon>Arcobacter</taxon>
    </lineage>
</organism>
<feature type="domain" description="Lnb N-terminal periplasmic" evidence="1">
    <location>
        <begin position="123"/>
        <end position="288"/>
    </location>
</feature>
<dbReference type="Pfam" id="PF13387">
    <property type="entry name" value="Lnb_N"/>
    <property type="match status" value="1"/>
</dbReference>